<dbReference type="PANTHER" id="PTHR19446">
    <property type="entry name" value="REVERSE TRANSCRIPTASES"/>
    <property type="match status" value="1"/>
</dbReference>
<dbReference type="EMBL" id="VOAJ01002323">
    <property type="protein sequence ID" value="KAF0883030.1"/>
    <property type="molecule type" value="Genomic_DNA"/>
</dbReference>
<feature type="domain" description="Reverse transcriptase" evidence="2">
    <location>
        <begin position="266"/>
        <end position="541"/>
    </location>
</feature>
<proteinExistence type="predicted"/>
<evidence type="ECO:0000313" key="4">
    <source>
        <dbReference type="Proteomes" id="UP000475037"/>
    </source>
</evidence>
<dbReference type="SUPFAM" id="SSF56672">
    <property type="entry name" value="DNA/RNA polymerases"/>
    <property type="match status" value="1"/>
</dbReference>
<evidence type="ECO:0000256" key="1">
    <source>
        <dbReference type="ARBA" id="ARBA00012493"/>
    </source>
</evidence>
<sequence length="1010" mass="118749">LKLEINYRKKSGKPPKTWRLKNTLLKNEWANQAIREEIKKYMETNENENTTIQNLWDAAKAVLRGKYIALQAYFKRLEKAQVQNLIAHLKELEAEQQERPKPSRRREIVKIRAEINNIETKETIEQINETKSWFFEKVNKIDKPLARLIKKKRESTQIDKIMNENGLITTNPSEIQAIIREYYEKLYANKLDNLEEMDKFLNTHSLPKFTREEIENLNRPITSEEIESVIKNLPTNKSPGPDGFPGEFYQTFKTELIPILLKLFQKIEIEGKLPDSFYEASITLIPKPDRDPAKKENYRPISLMNTDAKILNKILANRIQQHIKRIIHQDQVGFIPGLQGWFNIRKTINVIHHINKRKDKNHMILSIDAEKAFDKIQHPFLIKTLEKVGIEGTYLNIIKAIYEKPSANIILNGEKLRAFPLRSGTRQGCPLSPLLFNIVLEVLASAIRQQREIKGIRIGKEEVKLSLFADDMILYIENPTDSTRSLLELIQEFSEVAGYKINVQKSVAFLYTNNEATEREIKKLLPFTIAQKTIKYLGINLTKDTRDLYDENYRKLMKEIEEDTKKWKNIPCSWIGRINIVKMSLLPKALYTFNAIPIKIAPAYFSKLEQTIQKFVWNHKRPRIAKVILKNKTKTGGITIPDFSLYYKAVVIKTVWYWHKNRHIDQWNRIENSEVDPKVYSQLIFDKAGKNIQWKKDSLFNRWCWENWTATCRRMKLDHFLTPCTKINSKWIKDLNVRQETINTLEEKAGNNLLDLHRSNFLLDTSPKARESRAKINDWDLIKIKSFCTAKETTQKINRQPTEWEKIVANDISDKGLISRIYKELIKLHARNTNNPVKKWAEDMNRHFSKEDIQMANRHMKRCSASLLIREIQIKTTLRYHLTPVRVAKMSKSENSRCWRGCGETGTLLHCWWECKLVQPLWKTVWRFLRKLTIELPYDPAIALLGIYPRDTEMLMHRSTCTPMFIAALSTIANTWKEPKCPSTDEWIKKMWFIFIEDLYHGILHGNEKQ</sequence>
<dbReference type="InterPro" id="IPR000477">
    <property type="entry name" value="RT_dom"/>
</dbReference>
<reference evidence="3 4" key="1">
    <citation type="submission" date="2019-11" db="EMBL/GenBank/DDBJ databases">
        <authorList>
            <person name="Yang C."/>
            <person name="Li F."/>
        </authorList>
    </citation>
    <scope>NUCLEOTIDE SEQUENCE [LARGE SCALE GENOMIC DNA]</scope>
    <source>
        <strain evidence="3">KB4526</strain>
        <tissue evidence="3">Muscle</tissue>
    </source>
</reference>
<dbReference type="AlphaFoldDB" id="A0A6G1B586"/>
<dbReference type="Proteomes" id="UP000475037">
    <property type="component" value="Unassembled WGS sequence"/>
</dbReference>
<feature type="non-terminal residue" evidence="3">
    <location>
        <position position="1"/>
    </location>
</feature>
<comment type="caution">
    <text evidence="3">The sequence shown here is derived from an EMBL/GenBank/DDBJ whole genome shotgun (WGS) entry which is preliminary data.</text>
</comment>
<dbReference type="GO" id="GO:0003964">
    <property type="term" value="F:RNA-directed DNA polymerase activity"/>
    <property type="evidence" value="ECO:0007669"/>
    <property type="project" value="UniProtKB-EC"/>
</dbReference>
<gene>
    <name evidence="3" type="ORF">FOF47_R18699</name>
</gene>
<protein>
    <recommendedName>
        <fullName evidence="1">RNA-directed DNA polymerase</fullName>
        <ecNumber evidence="1">2.7.7.49</ecNumber>
    </recommendedName>
</protein>
<dbReference type="PROSITE" id="PS50878">
    <property type="entry name" value="RT_POL"/>
    <property type="match status" value="1"/>
</dbReference>
<keyword evidence="4" id="KW-1185">Reference proteome</keyword>
<evidence type="ECO:0000313" key="3">
    <source>
        <dbReference type="EMBL" id="KAF0883030.1"/>
    </source>
</evidence>
<evidence type="ECO:0000259" key="2">
    <source>
        <dbReference type="PROSITE" id="PS50878"/>
    </source>
</evidence>
<dbReference type="InterPro" id="IPR043502">
    <property type="entry name" value="DNA/RNA_pol_sf"/>
</dbReference>
<accession>A0A6G1B586</accession>
<name>A0A6G1B586_CROCR</name>
<dbReference type="CDD" id="cd01650">
    <property type="entry name" value="RT_nLTR_like"/>
    <property type="match status" value="1"/>
</dbReference>
<feature type="non-terminal residue" evidence="3">
    <location>
        <position position="1010"/>
    </location>
</feature>
<organism evidence="3 4">
    <name type="scientific">Crocuta crocuta</name>
    <name type="common">Spotted hyena</name>
    <dbReference type="NCBI Taxonomy" id="9678"/>
    <lineage>
        <taxon>Eukaryota</taxon>
        <taxon>Metazoa</taxon>
        <taxon>Chordata</taxon>
        <taxon>Craniata</taxon>
        <taxon>Vertebrata</taxon>
        <taxon>Euteleostomi</taxon>
        <taxon>Mammalia</taxon>
        <taxon>Eutheria</taxon>
        <taxon>Laurasiatheria</taxon>
        <taxon>Carnivora</taxon>
        <taxon>Feliformia</taxon>
        <taxon>Hyaenidae</taxon>
        <taxon>Crocuta</taxon>
    </lineage>
</organism>
<dbReference type="EC" id="2.7.7.49" evidence="1"/>
<dbReference type="Pfam" id="PF00078">
    <property type="entry name" value="RVT_1"/>
    <property type="match status" value="1"/>
</dbReference>